<dbReference type="HOGENOM" id="CLU_192598_0_0_1"/>
<dbReference type="PROSITE" id="PS51084">
    <property type="entry name" value="HIT_2"/>
    <property type="match status" value="1"/>
</dbReference>
<dbReference type="InterPro" id="IPR036265">
    <property type="entry name" value="HIT-like_sf"/>
</dbReference>
<dbReference type="PANTHER" id="PTHR46243">
    <property type="entry name" value="BIS(5'-ADENOSYL)-TRIPHOSPHATASE"/>
    <property type="match status" value="1"/>
</dbReference>
<reference evidence="3" key="2">
    <citation type="submission" date="2024-10" db="UniProtKB">
        <authorList>
            <consortium name="EnsemblProtists"/>
        </authorList>
    </citation>
    <scope>IDENTIFICATION</scope>
</reference>
<dbReference type="GeneID" id="17282156"/>
<evidence type="ECO:0000313" key="4">
    <source>
        <dbReference type="Proteomes" id="UP000013827"/>
    </source>
</evidence>
<evidence type="ECO:0000259" key="2">
    <source>
        <dbReference type="PROSITE" id="PS51084"/>
    </source>
</evidence>
<feature type="short sequence motif" description="Histidine triad motif" evidence="1">
    <location>
        <begin position="73"/>
        <end position="77"/>
    </location>
</feature>
<feature type="domain" description="HIT" evidence="2">
    <location>
        <begin position="1"/>
        <end position="85"/>
    </location>
</feature>
<dbReference type="Proteomes" id="UP000013827">
    <property type="component" value="Unassembled WGS sequence"/>
</dbReference>
<dbReference type="EnsemblProtists" id="EOD36886">
    <property type="protein sequence ID" value="EOD36886"/>
    <property type="gene ID" value="EMIHUDRAFT_58735"/>
</dbReference>
<evidence type="ECO:0000313" key="3">
    <source>
        <dbReference type="EnsemblProtists" id="EOD36886"/>
    </source>
</evidence>
<dbReference type="AlphaFoldDB" id="A0A0D3KMA1"/>
<dbReference type="OMA" id="METASYM"/>
<dbReference type="eggNOG" id="KOG3379">
    <property type="taxonomic scope" value="Eukaryota"/>
</dbReference>
<dbReference type="GO" id="GO:0003824">
    <property type="term" value="F:catalytic activity"/>
    <property type="evidence" value="ECO:0007669"/>
    <property type="project" value="InterPro"/>
</dbReference>
<dbReference type="InterPro" id="IPR051884">
    <property type="entry name" value="Bis(5'-adenosyl)-TPase_reg"/>
</dbReference>
<keyword evidence="4" id="KW-1185">Reference proteome</keyword>
<dbReference type="PANTHER" id="PTHR46243:SF1">
    <property type="entry name" value="BIS(5'-ADENOSYL)-TRIPHOSPHATASE"/>
    <property type="match status" value="1"/>
</dbReference>
<dbReference type="RefSeq" id="XP_005789315.1">
    <property type="nucleotide sequence ID" value="XM_005789258.1"/>
</dbReference>
<dbReference type="Gene3D" id="3.30.428.10">
    <property type="entry name" value="HIT-like"/>
    <property type="match status" value="1"/>
</dbReference>
<reference evidence="4" key="1">
    <citation type="journal article" date="2013" name="Nature">
        <title>Pan genome of the phytoplankton Emiliania underpins its global distribution.</title>
        <authorList>
            <person name="Read B.A."/>
            <person name="Kegel J."/>
            <person name="Klute M.J."/>
            <person name="Kuo A."/>
            <person name="Lefebvre S.C."/>
            <person name="Maumus F."/>
            <person name="Mayer C."/>
            <person name="Miller J."/>
            <person name="Monier A."/>
            <person name="Salamov A."/>
            <person name="Young J."/>
            <person name="Aguilar M."/>
            <person name="Claverie J.M."/>
            <person name="Frickenhaus S."/>
            <person name="Gonzalez K."/>
            <person name="Herman E.K."/>
            <person name="Lin Y.C."/>
            <person name="Napier J."/>
            <person name="Ogata H."/>
            <person name="Sarno A.F."/>
            <person name="Shmutz J."/>
            <person name="Schroeder D."/>
            <person name="de Vargas C."/>
            <person name="Verret F."/>
            <person name="von Dassow P."/>
            <person name="Valentin K."/>
            <person name="Van de Peer Y."/>
            <person name="Wheeler G."/>
            <person name="Dacks J.B."/>
            <person name="Delwiche C.F."/>
            <person name="Dyhrman S.T."/>
            <person name="Glockner G."/>
            <person name="John U."/>
            <person name="Richards T."/>
            <person name="Worden A.Z."/>
            <person name="Zhang X."/>
            <person name="Grigoriev I.V."/>
            <person name="Allen A.E."/>
            <person name="Bidle K."/>
            <person name="Borodovsky M."/>
            <person name="Bowler C."/>
            <person name="Brownlee C."/>
            <person name="Cock J.M."/>
            <person name="Elias M."/>
            <person name="Gladyshev V.N."/>
            <person name="Groth M."/>
            <person name="Guda C."/>
            <person name="Hadaegh A."/>
            <person name="Iglesias-Rodriguez M.D."/>
            <person name="Jenkins J."/>
            <person name="Jones B.M."/>
            <person name="Lawson T."/>
            <person name="Leese F."/>
            <person name="Lindquist E."/>
            <person name="Lobanov A."/>
            <person name="Lomsadze A."/>
            <person name="Malik S.B."/>
            <person name="Marsh M.E."/>
            <person name="Mackinder L."/>
            <person name="Mock T."/>
            <person name="Mueller-Roeber B."/>
            <person name="Pagarete A."/>
            <person name="Parker M."/>
            <person name="Probert I."/>
            <person name="Quesneville H."/>
            <person name="Raines C."/>
            <person name="Rensing S.A."/>
            <person name="Riano-Pachon D.M."/>
            <person name="Richier S."/>
            <person name="Rokitta S."/>
            <person name="Shiraiwa Y."/>
            <person name="Soanes D.M."/>
            <person name="van der Giezen M."/>
            <person name="Wahlund T.M."/>
            <person name="Williams B."/>
            <person name="Wilson W."/>
            <person name="Wolfe G."/>
            <person name="Wurch L.L."/>
        </authorList>
    </citation>
    <scope>NUCLEOTIDE SEQUENCE</scope>
</reference>
<dbReference type="PaxDb" id="2903-EOD36886"/>
<accession>A0A0D3KMA1</accession>
<evidence type="ECO:0000256" key="1">
    <source>
        <dbReference type="PROSITE-ProRule" id="PRU00464"/>
    </source>
</evidence>
<dbReference type="STRING" id="2903.R1FMQ7"/>
<dbReference type="KEGG" id="ehx:EMIHUDRAFT_58735"/>
<sequence length="85" mass="9088">AVAYGGLRPVLPGHTIVAPTRRVERFAQLQDDELQAIVRLALSVQRQVGSHLNATAFNLALKDGKGAGQPVPHLHLHVVPRTAGD</sequence>
<name>A0A0D3KMA1_EMIH1</name>
<protein>
    <recommendedName>
        <fullName evidence="2">HIT domain-containing protein</fullName>
    </recommendedName>
</protein>
<organism evidence="3 4">
    <name type="scientific">Emiliania huxleyi (strain CCMP1516)</name>
    <dbReference type="NCBI Taxonomy" id="280463"/>
    <lineage>
        <taxon>Eukaryota</taxon>
        <taxon>Haptista</taxon>
        <taxon>Haptophyta</taxon>
        <taxon>Prymnesiophyceae</taxon>
        <taxon>Isochrysidales</taxon>
        <taxon>Noelaerhabdaceae</taxon>
        <taxon>Emiliania</taxon>
    </lineage>
</organism>
<dbReference type="Pfam" id="PF01230">
    <property type="entry name" value="HIT"/>
    <property type="match status" value="1"/>
</dbReference>
<proteinExistence type="predicted"/>
<dbReference type="SUPFAM" id="SSF54197">
    <property type="entry name" value="HIT-like"/>
    <property type="match status" value="1"/>
</dbReference>
<dbReference type="InterPro" id="IPR011146">
    <property type="entry name" value="HIT-like"/>
</dbReference>